<feature type="chain" id="PRO_5012169982" description="Beta-lactamase-related domain-containing protein" evidence="1">
    <location>
        <begin position="22"/>
        <end position="400"/>
    </location>
</feature>
<reference evidence="4" key="1">
    <citation type="journal article" date="2017" name="Proc. Natl. Acad. Sci. U.S.A.">
        <title>Simulation of Deepwater Horizon oil plume reveals substrate specialization within a complex community of hydrocarbon degraders.</title>
        <authorList>
            <person name="Hu P."/>
            <person name="Dubinsky E.A."/>
            <person name="Probst A.J."/>
            <person name="Wang J."/>
            <person name="Sieber C.M.K."/>
            <person name="Tom L.M."/>
            <person name="Gardinali P."/>
            <person name="Banfield J.F."/>
            <person name="Atlas R.M."/>
            <person name="Andersen G.L."/>
        </authorList>
    </citation>
    <scope>NUCLEOTIDE SEQUENCE [LARGE SCALE GENOMIC DNA]</scope>
</reference>
<proteinExistence type="predicted"/>
<evidence type="ECO:0000256" key="1">
    <source>
        <dbReference type="SAM" id="SignalP"/>
    </source>
</evidence>
<dbReference type="Gene3D" id="3.40.710.10">
    <property type="entry name" value="DD-peptidase/beta-lactamase superfamily"/>
    <property type="match status" value="1"/>
</dbReference>
<protein>
    <recommendedName>
        <fullName evidence="2">Beta-lactamase-related domain-containing protein</fullName>
    </recommendedName>
</protein>
<dbReference type="Pfam" id="PF00144">
    <property type="entry name" value="Beta-lactamase"/>
    <property type="match status" value="1"/>
</dbReference>
<feature type="domain" description="Beta-lactamase-related" evidence="2">
    <location>
        <begin position="27"/>
        <end position="378"/>
    </location>
</feature>
<name>A0A1Y5EHA6_COLPS</name>
<dbReference type="AlphaFoldDB" id="A0A1Y5EHA6"/>
<evidence type="ECO:0000313" key="4">
    <source>
        <dbReference type="Proteomes" id="UP000243053"/>
    </source>
</evidence>
<gene>
    <name evidence="3" type="ORF">A9Q75_09120</name>
</gene>
<feature type="signal peptide" evidence="1">
    <location>
        <begin position="1"/>
        <end position="21"/>
    </location>
</feature>
<dbReference type="Proteomes" id="UP000243053">
    <property type="component" value="Unassembled WGS sequence"/>
</dbReference>
<accession>A0A1Y5EHA6</accession>
<dbReference type="PANTHER" id="PTHR43283:SF3">
    <property type="entry name" value="BETA-LACTAMASE FAMILY PROTEIN (AFU_ORTHOLOGUE AFUA_5G07500)"/>
    <property type="match status" value="1"/>
</dbReference>
<dbReference type="PANTHER" id="PTHR43283">
    <property type="entry name" value="BETA-LACTAMASE-RELATED"/>
    <property type="match status" value="1"/>
</dbReference>
<dbReference type="InterPro" id="IPR001466">
    <property type="entry name" value="Beta-lactam-related"/>
</dbReference>
<sequence length="400" mass="44853">MFKKISLSLLSLCLISTSTLANKHFSDNFNSFIAENKLPGAVVLIKKGDETIHYSAYGKINIEQAPLMKQDAIFRLFSMSKPITAVALLQLVDQEKIKLTDDIRKYLPNFEPFEFEGEQQTITVHQLLSHTAGFGYGGGIKNWIDIRYLFANPLSRSNNLNDLVDDLSGIDLKFTPGSKFEYSIASDIQGAIIEKISNMPLSQYLETHVFAPLNMNDTGFYVPKTEHHRLVDMYEYDASTFEEAHKFNHEKILFSETGAESEYLEQPVLMSGGGGLVSTAKDYSNFVSMLQNQGVFNGKRLLSESLVKKMLSSKTAGLDTHFLPRLYQGAGFGYGIGIKETSGDTRNEGSFFWAGMGGTVFWADPTTDLQVVVMMQVEDGWIALEKWLIPEVYKMIETLE</sequence>
<organism evidence="3 4">
    <name type="scientific">Colwellia psychrerythraea</name>
    <name type="common">Vibrio psychroerythus</name>
    <dbReference type="NCBI Taxonomy" id="28229"/>
    <lineage>
        <taxon>Bacteria</taxon>
        <taxon>Pseudomonadati</taxon>
        <taxon>Pseudomonadota</taxon>
        <taxon>Gammaproteobacteria</taxon>
        <taxon>Alteromonadales</taxon>
        <taxon>Colwelliaceae</taxon>
        <taxon>Colwellia</taxon>
    </lineage>
</organism>
<dbReference type="InterPro" id="IPR012338">
    <property type="entry name" value="Beta-lactam/transpept-like"/>
</dbReference>
<dbReference type="EMBL" id="MAAF01000056">
    <property type="protein sequence ID" value="OUR80826.1"/>
    <property type="molecule type" value="Genomic_DNA"/>
</dbReference>
<keyword evidence="1" id="KW-0732">Signal</keyword>
<dbReference type="SUPFAM" id="SSF56601">
    <property type="entry name" value="beta-lactamase/transpeptidase-like"/>
    <property type="match status" value="1"/>
</dbReference>
<comment type="caution">
    <text evidence="3">The sequence shown here is derived from an EMBL/GenBank/DDBJ whole genome shotgun (WGS) entry which is preliminary data.</text>
</comment>
<evidence type="ECO:0000313" key="3">
    <source>
        <dbReference type="EMBL" id="OUR80826.1"/>
    </source>
</evidence>
<dbReference type="InterPro" id="IPR050789">
    <property type="entry name" value="Diverse_Enzym_Activities"/>
</dbReference>
<evidence type="ECO:0000259" key="2">
    <source>
        <dbReference type="Pfam" id="PF00144"/>
    </source>
</evidence>